<evidence type="ECO:0000313" key="4">
    <source>
        <dbReference type="Proteomes" id="UP001054857"/>
    </source>
</evidence>
<protein>
    <recommendedName>
        <fullName evidence="2">Rhodanese domain-containing protein</fullName>
    </recommendedName>
</protein>
<evidence type="ECO:0000259" key="2">
    <source>
        <dbReference type="PROSITE" id="PS50206"/>
    </source>
</evidence>
<dbReference type="InterPro" id="IPR001763">
    <property type="entry name" value="Rhodanese-like_dom"/>
</dbReference>
<dbReference type="InterPro" id="IPR036873">
    <property type="entry name" value="Rhodanese-like_dom_sf"/>
</dbReference>
<dbReference type="SMART" id="SM00450">
    <property type="entry name" value="RHOD"/>
    <property type="match status" value="1"/>
</dbReference>
<feature type="domain" description="Rhodanese" evidence="2">
    <location>
        <begin position="35"/>
        <end position="131"/>
    </location>
</feature>
<dbReference type="PANTHER" id="PTHR45431">
    <property type="entry name" value="RHODANESE-LIKE DOMAIN-CONTAINING PROTEIN 15, CHLOROPLASTIC"/>
    <property type="match status" value="1"/>
</dbReference>
<keyword evidence="4" id="KW-1185">Reference proteome</keyword>
<dbReference type="EMBL" id="BMAR01000007">
    <property type="protein sequence ID" value="GFR44284.1"/>
    <property type="molecule type" value="Genomic_DNA"/>
</dbReference>
<gene>
    <name evidence="3" type="ORF">Agub_g5491</name>
</gene>
<dbReference type="Gene3D" id="3.40.250.10">
    <property type="entry name" value="Rhodanese-like domain"/>
    <property type="match status" value="1"/>
</dbReference>
<sequence length="171" mass="18351">MRWLWTFGRVPELDPDGILAVSKRIMAMSPSQRCSPSAPRIIDVRTRSEYLGGHIAGALHASFLPPWSWPASIQPLLAATSPASTEIYVICLSAHRSIGALKWLQDRGYKNVRQLKGGMQAWRALALPEVTGGEEREEAGAAPGEGEGQRQTEGSDDTGATGGSRDGKPAS</sequence>
<accession>A0AAD3HK52</accession>
<dbReference type="Pfam" id="PF00581">
    <property type="entry name" value="Rhodanese"/>
    <property type="match status" value="1"/>
</dbReference>
<reference evidence="3 4" key="1">
    <citation type="journal article" date="2021" name="Sci. Rep.">
        <title>Genome sequencing of the multicellular alga Astrephomene provides insights into convergent evolution of germ-soma differentiation.</title>
        <authorList>
            <person name="Yamashita S."/>
            <person name="Yamamoto K."/>
            <person name="Matsuzaki R."/>
            <person name="Suzuki S."/>
            <person name="Yamaguchi H."/>
            <person name="Hirooka S."/>
            <person name="Minakuchi Y."/>
            <person name="Miyagishima S."/>
            <person name="Kawachi M."/>
            <person name="Toyoda A."/>
            <person name="Nozaki H."/>
        </authorList>
    </citation>
    <scope>NUCLEOTIDE SEQUENCE [LARGE SCALE GENOMIC DNA]</scope>
    <source>
        <strain evidence="3 4">NIES-4017</strain>
    </source>
</reference>
<proteinExistence type="predicted"/>
<evidence type="ECO:0000256" key="1">
    <source>
        <dbReference type="SAM" id="MobiDB-lite"/>
    </source>
</evidence>
<dbReference type="SUPFAM" id="SSF52821">
    <property type="entry name" value="Rhodanese/Cell cycle control phosphatase"/>
    <property type="match status" value="1"/>
</dbReference>
<dbReference type="CDD" id="cd00158">
    <property type="entry name" value="RHOD"/>
    <property type="match status" value="1"/>
</dbReference>
<evidence type="ECO:0000313" key="3">
    <source>
        <dbReference type="EMBL" id="GFR44284.1"/>
    </source>
</evidence>
<feature type="region of interest" description="Disordered" evidence="1">
    <location>
        <begin position="129"/>
        <end position="171"/>
    </location>
</feature>
<dbReference type="InterPro" id="IPR052367">
    <property type="entry name" value="Thiosulfate_ST/Rhodanese-like"/>
</dbReference>
<organism evidence="3 4">
    <name type="scientific">Astrephomene gubernaculifera</name>
    <dbReference type="NCBI Taxonomy" id="47775"/>
    <lineage>
        <taxon>Eukaryota</taxon>
        <taxon>Viridiplantae</taxon>
        <taxon>Chlorophyta</taxon>
        <taxon>core chlorophytes</taxon>
        <taxon>Chlorophyceae</taxon>
        <taxon>CS clade</taxon>
        <taxon>Chlamydomonadales</taxon>
        <taxon>Astrephomenaceae</taxon>
        <taxon>Astrephomene</taxon>
    </lineage>
</organism>
<dbReference type="PANTHER" id="PTHR45431:SF3">
    <property type="entry name" value="RHODANESE-LIKE DOMAIN-CONTAINING PROTEIN 15, CHLOROPLASTIC"/>
    <property type="match status" value="1"/>
</dbReference>
<dbReference type="PROSITE" id="PS50206">
    <property type="entry name" value="RHODANESE_3"/>
    <property type="match status" value="1"/>
</dbReference>
<comment type="caution">
    <text evidence="3">The sequence shown here is derived from an EMBL/GenBank/DDBJ whole genome shotgun (WGS) entry which is preliminary data.</text>
</comment>
<dbReference type="AlphaFoldDB" id="A0AAD3HK52"/>
<name>A0AAD3HK52_9CHLO</name>
<dbReference type="Proteomes" id="UP001054857">
    <property type="component" value="Unassembled WGS sequence"/>
</dbReference>